<name>A0A9N9X6R3_DIABA</name>
<proteinExistence type="predicted"/>
<protein>
    <submittedName>
        <fullName evidence="2">Uncharacterized protein</fullName>
    </submittedName>
</protein>
<reference evidence="2" key="1">
    <citation type="submission" date="2022-01" db="EMBL/GenBank/DDBJ databases">
        <authorList>
            <person name="King R."/>
        </authorList>
    </citation>
    <scope>NUCLEOTIDE SEQUENCE</scope>
</reference>
<dbReference type="OrthoDB" id="5818554at2759"/>
<dbReference type="EMBL" id="OU898276">
    <property type="protein sequence ID" value="CAG9826954.1"/>
    <property type="molecule type" value="Genomic_DNA"/>
</dbReference>
<gene>
    <name evidence="2" type="ORF">DIABBA_LOCUS1026</name>
</gene>
<dbReference type="Proteomes" id="UP001153709">
    <property type="component" value="Chromosome 1"/>
</dbReference>
<keyword evidence="3" id="KW-1185">Reference proteome</keyword>
<keyword evidence="1" id="KW-0732">Signal</keyword>
<accession>A0A9N9X6R3</accession>
<dbReference type="AlphaFoldDB" id="A0A9N9X6R3"/>
<feature type="signal peptide" evidence="1">
    <location>
        <begin position="1"/>
        <end position="20"/>
    </location>
</feature>
<evidence type="ECO:0000313" key="2">
    <source>
        <dbReference type="EMBL" id="CAG9826954.1"/>
    </source>
</evidence>
<organism evidence="2 3">
    <name type="scientific">Diabrotica balteata</name>
    <name type="common">Banded cucumber beetle</name>
    <dbReference type="NCBI Taxonomy" id="107213"/>
    <lineage>
        <taxon>Eukaryota</taxon>
        <taxon>Metazoa</taxon>
        <taxon>Ecdysozoa</taxon>
        <taxon>Arthropoda</taxon>
        <taxon>Hexapoda</taxon>
        <taxon>Insecta</taxon>
        <taxon>Pterygota</taxon>
        <taxon>Neoptera</taxon>
        <taxon>Endopterygota</taxon>
        <taxon>Coleoptera</taxon>
        <taxon>Polyphaga</taxon>
        <taxon>Cucujiformia</taxon>
        <taxon>Chrysomeloidea</taxon>
        <taxon>Chrysomelidae</taxon>
        <taxon>Galerucinae</taxon>
        <taxon>Diabroticina</taxon>
        <taxon>Diabroticites</taxon>
        <taxon>Diabrotica</taxon>
    </lineage>
</organism>
<sequence length="113" mass="13073">MQVHKLSVVVLFVVVGEVLSKQKNRDKGTTEQPLNIYQDEEFPFPSKPVRSRSENEIAAEKNKQFWYHKAASAIQDRLARKINQNHLPTRQGIYYTGSLFAKLLSIRLFNIVD</sequence>
<evidence type="ECO:0000256" key="1">
    <source>
        <dbReference type="SAM" id="SignalP"/>
    </source>
</evidence>
<evidence type="ECO:0000313" key="3">
    <source>
        <dbReference type="Proteomes" id="UP001153709"/>
    </source>
</evidence>
<feature type="chain" id="PRO_5040112883" evidence="1">
    <location>
        <begin position="21"/>
        <end position="113"/>
    </location>
</feature>